<dbReference type="SUPFAM" id="SSF51905">
    <property type="entry name" value="FAD/NAD(P)-binding domain"/>
    <property type="match status" value="1"/>
</dbReference>
<dbReference type="Proteomes" id="UP000286954">
    <property type="component" value="Chromosome"/>
</dbReference>
<organism evidence="3 4">
    <name type="scientific">Glycocaulis alkaliphilus</name>
    <dbReference type="NCBI Taxonomy" id="1434191"/>
    <lineage>
        <taxon>Bacteria</taxon>
        <taxon>Pseudomonadati</taxon>
        <taxon>Pseudomonadota</taxon>
        <taxon>Alphaproteobacteria</taxon>
        <taxon>Maricaulales</taxon>
        <taxon>Maricaulaceae</taxon>
        <taxon>Glycocaulis</taxon>
    </lineage>
</organism>
<dbReference type="EMBL" id="CP018911">
    <property type="protein sequence ID" value="AZU03751.1"/>
    <property type="molecule type" value="Genomic_DNA"/>
</dbReference>
<dbReference type="KEGG" id="gak:X907_1216"/>
<dbReference type="GO" id="GO:0016491">
    <property type="term" value="F:oxidoreductase activity"/>
    <property type="evidence" value="ECO:0007669"/>
    <property type="project" value="UniProtKB-KW"/>
</dbReference>
<dbReference type="InterPro" id="IPR036188">
    <property type="entry name" value="FAD/NAD-bd_sf"/>
</dbReference>
<sequence length="366" mass="37302">MCIIGAGAAGLALAHALTLRGINTVICDAGKAGQGALAASAGMIAPGAEIWETRSSAHPLAGAFGALARHSAALWPAWAGRLQAQTGIDIAYRASGALLPASPGMAEWLARHGFDALALDADEARSRIPGLALQEGALFLPGDAHLSAPMLASALIEAITARGVTLNENARVTRLERKEDGGWRVRLAAGGVIEADIVVLAAGWAAAELHPAAADIYPVKGQALMLDARAPLDWPLLRGGDVYMATKPGGRLLVGASTEPGRSDDRAEPDMAGTLLARAARHVPDIADMAQLAHWAGVRPALPGLMPRAGLAEPGLVVSLGAYRHGVMLAPALAEGLAELIAGGRVDDALAPFAPGTVNEGLSSAE</sequence>
<reference evidence="3 4" key="1">
    <citation type="submission" date="2016-12" db="EMBL/GenBank/DDBJ databases">
        <title>The genome of dimorphic prosthecate Glycocaulis alkaliphilus 6b-8t, isolated from crude oil dictates its adaptability in petroleum environments.</title>
        <authorList>
            <person name="Wu X.-L."/>
            <person name="Geng S."/>
        </authorList>
    </citation>
    <scope>NUCLEOTIDE SEQUENCE [LARGE SCALE GENOMIC DNA]</scope>
    <source>
        <strain evidence="3 4">6B-8</strain>
    </source>
</reference>
<dbReference type="PANTHER" id="PTHR13847:SF289">
    <property type="entry name" value="GLYCINE OXIDASE"/>
    <property type="match status" value="1"/>
</dbReference>
<dbReference type="Gene3D" id="3.30.9.10">
    <property type="entry name" value="D-Amino Acid Oxidase, subunit A, domain 2"/>
    <property type="match status" value="1"/>
</dbReference>
<dbReference type="InterPro" id="IPR006076">
    <property type="entry name" value="FAD-dep_OxRdtase"/>
</dbReference>
<evidence type="ECO:0000256" key="1">
    <source>
        <dbReference type="ARBA" id="ARBA00023002"/>
    </source>
</evidence>
<accession>A0A3T0E8M7</accession>
<keyword evidence="1" id="KW-0560">Oxidoreductase</keyword>
<dbReference type="AlphaFoldDB" id="A0A3T0E8M7"/>
<evidence type="ECO:0000313" key="4">
    <source>
        <dbReference type="Proteomes" id="UP000286954"/>
    </source>
</evidence>
<dbReference type="Gene3D" id="3.50.50.60">
    <property type="entry name" value="FAD/NAD(P)-binding domain"/>
    <property type="match status" value="1"/>
</dbReference>
<proteinExistence type="predicted"/>
<evidence type="ECO:0000313" key="3">
    <source>
        <dbReference type="EMBL" id="AZU03751.1"/>
    </source>
</evidence>
<gene>
    <name evidence="3" type="ORF">X907_1216</name>
</gene>
<feature type="domain" description="FAD dependent oxidoreductase" evidence="2">
    <location>
        <begin position="2"/>
        <end position="340"/>
    </location>
</feature>
<evidence type="ECO:0000259" key="2">
    <source>
        <dbReference type="Pfam" id="PF01266"/>
    </source>
</evidence>
<dbReference type="GO" id="GO:0005737">
    <property type="term" value="C:cytoplasm"/>
    <property type="evidence" value="ECO:0007669"/>
    <property type="project" value="TreeGrafter"/>
</dbReference>
<name>A0A3T0E8M7_9PROT</name>
<dbReference type="Pfam" id="PF01266">
    <property type="entry name" value="DAO"/>
    <property type="match status" value="1"/>
</dbReference>
<dbReference type="PANTHER" id="PTHR13847">
    <property type="entry name" value="SARCOSINE DEHYDROGENASE-RELATED"/>
    <property type="match status" value="1"/>
</dbReference>
<protein>
    <submittedName>
        <fullName evidence="3">Glycine oxidase ThiO</fullName>
    </submittedName>
</protein>
<keyword evidence="4" id="KW-1185">Reference proteome</keyword>